<dbReference type="EMBL" id="RJMR01000001">
    <property type="protein sequence ID" value="RSI27136.1"/>
    <property type="molecule type" value="Genomic_DNA"/>
</dbReference>
<comment type="caution">
    <text evidence="1">The sequence shown here is derived from an EMBL/GenBank/DDBJ whole genome shotgun (WGS) entry which is preliminary data.</text>
</comment>
<evidence type="ECO:0000313" key="1">
    <source>
        <dbReference type="EMBL" id="RSI27136.1"/>
    </source>
</evidence>
<dbReference type="Proteomes" id="UP000280549">
    <property type="component" value="Unassembled WGS sequence"/>
</dbReference>
<name>A0ABD7JST2_STRSA</name>
<protein>
    <submittedName>
        <fullName evidence="1">Uncharacterized protein</fullName>
    </submittedName>
</protein>
<dbReference type="AlphaFoldDB" id="A0ABD7JST2"/>
<reference evidence="1 2" key="1">
    <citation type="submission" date="2018-11" db="EMBL/GenBank/DDBJ databases">
        <title>Species Designations Belie Phenotypic and Genotypic Heterogeneity in Oral Streptococci.</title>
        <authorList>
            <person name="Velsko I."/>
        </authorList>
    </citation>
    <scope>NUCLEOTIDE SEQUENCE [LARGE SCALE GENOMIC DNA]</scope>
    <source>
        <strain evidence="1 2">BCC20</strain>
    </source>
</reference>
<accession>A0ABD7JST2</accession>
<evidence type="ECO:0000313" key="2">
    <source>
        <dbReference type="Proteomes" id="UP000280549"/>
    </source>
</evidence>
<sequence>MKKKRLLVSFNLHNWGEVKFKDVWKTEKGN</sequence>
<gene>
    <name evidence="1" type="ORF">D8881_01690</name>
</gene>
<proteinExistence type="predicted"/>
<organism evidence="1 2">
    <name type="scientific">Streptococcus sanguinis</name>
    <dbReference type="NCBI Taxonomy" id="1305"/>
    <lineage>
        <taxon>Bacteria</taxon>
        <taxon>Bacillati</taxon>
        <taxon>Bacillota</taxon>
        <taxon>Bacilli</taxon>
        <taxon>Lactobacillales</taxon>
        <taxon>Streptococcaceae</taxon>
        <taxon>Streptococcus</taxon>
    </lineage>
</organism>